<dbReference type="Gene3D" id="3.60.20.10">
    <property type="entry name" value="Glutamine Phosphoribosylpyrophosphate, subunit 1, domain 1"/>
    <property type="match status" value="1"/>
</dbReference>
<dbReference type="PANTHER" id="PTHR43284">
    <property type="entry name" value="ASPARAGINE SYNTHETASE (GLUTAMINE-HYDROLYZING)"/>
    <property type="match status" value="1"/>
</dbReference>
<evidence type="ECO:0000256" key="9">
    <source>
        <dbReference type="PIRSR" id="PIRSR001589-2"/>
    </source>
</evidence>
<evidence type="ECO:0000256" key="4">
    <source>
        <dbReference type="ARBA" id="ARBA00022741"/>
    </source>
</evidence>
<dbReference type="GO" id="GO:0005829">
    <property type="term" value="C:cytosol"/>
    <property type="evidence" value="ECO:0007669"/>
    <property type="project" value="TreeGrafter"/>
</dbReference>
<organism evidence="12 13">
    <name type="scientific">Nitrospira japonica</name>
    <dbReference type="NCBI Taxonomy" id="1325564"/>
    <lineage>
        <taxon>Bacteria</taxon>
        <taxon>Pseudomonadati</taxon>
        <taxon>Nitrospirota</taxon>
        <taxon>Nitrospiria</taxon>
        <taxon>Nitrospirales</taxon>
        <taxon>Nitrospiraceae</taxon>
        <taxon>Nitrospira</taxon>
    </lineage>
</organism>
<dbReference type="InterPro" id="IPR029055">
    <property type="entry name" value="Ntn_hydrolases_N"/>
</dbReference>
<dbReference type="Pfam" id="PF13537">
    <property type="entry name" value="GATase_7"/>
    <property type="match status" value="1"/>
</dbReference>
<dbReference type="AlphaFoldDB" id="A0A1W1IAC6"/>
<feature type="binding site" evidence="9">
    <location>
        <position position="98"/>
    </location>
    <ligand>
        <name>L-glutamine</name>
        <dbReference type="ChEBI" id="CHEBI:58359"/>
    </ligand>
</feature>
<dbReference type="SUPFAM" id="SSF52402">
    <property type="entry name" value="Adenine nucleotide alpha hydrolases-like"/>
    <property type="match status" value="1"/>
</dbReference>
<protein>
    <recommendedName>
        <fullName evidence="3">asparagine synthase (glutamine-hydrolyzing)</fullName>
        <ecNumber evidence="3">6.3.5.4</ecNumber>
    </recommendedName>
</protein>
<dbReference type="InterPro" id="IPR033738">
    <property type="entry name" value="AsnB_N"/>
</dbReference>
<feature type="site" description="Important for beta-aspartyl-AMP intermediate formation" evidence="10">
    <location>
        <position position="359"/>
    </location>
</feature>
<dbReference type="GO" id="GO:0004066">
    <property type="term" value="F:asparagine synthase (glutamine-hydrolyzing) activity"/>
    <property type="evidence" value="ECO:0007669"/>
    <property type="project" value="UniProtKB-EC"/>
</dbReference>
<dbReference type="KEGG" id="nja:NSJP_3807"/>
<dbReference type="PROSITE" id="PS51278">
    <property type="entry name" value="GATASE_TYPE_2"/>
    <property type="match status" value="1"/>
</dbReference>
<evidence type="ECO:0000256" key="6">
    <source>
        <dbReference type="ARBA" id="ARBA00022962"/>
    </source>
</evidence>
<dbReference type="Proteomes" id="UP000192042">
    <property type="component" value="Chromosome I"/>
</dbReference>
<feature type="binding site" evidence="9">
    <location>
        <position position="285"/>
    </location>
    <ligand>
        <name>ATP</name>
        <dbReference type="ChEBI" id="CHEBI:30616"/>
    </ligand>
</feature>
<evidence type="ECO:0000256" key="2">
    <source>
        <dbReference type="ARBA" id="ARBA00005752"/>
    </source>
</evidence>
<dbReference type="InterPro" id="IPR014729">
    <property type="entry name" value="Rossmann-like_a/b/a_fold"/>
</dbReference>
<keyword evidence="8" id="KW-0028">Amino-acid biosynthesis</keyword>
<dbReference type="InterPro" id="IPR006426">
    <property type="entry name" value="Asn_synth_AEB"/>
</dbReference>
<dbReference type="NCBIfam" id="TIGR01536">
    <property type="entry name" value="asn_synth_AEB"/>
    <property type="match status" value="1"/>
</dbReference>
<dbReference type="EMBL" id="LT828648">
    <property type="protein sequence ID" value="SLM49974.1"/>
    <property type="molecule type" value="Genomic_DNA"/>
</dbReference>
<evidence type="ECO:0000259" key="11">
    <source>
        <dbReference type="PROSITE" id="PS51278"/>
    </source>
</evidence>
<feature type="active site" description="For GATase activity" evidence="8">
    <location>
        <position position="2"/>
    </location>
</feature>
<dbReference type="STRING" id="1325564.NSJP_3807"/>
<evidence type="ECO:0000256" key="1">
    <source>
        <dbReference type="ARBA" id="ARBA00005187"/>
    </source>
</evidence>
<evidence type="ECO:0000256" key="3">
    <source>
        <dbReference type="ARBA" id="ARBA00012737"/>
    </source>
</evidence>
<feature type="binding site" evidence="9">
    <location>
        <begin position="357"/>
        <end position="358"/>
    </location>
    <ligand>
        <name>ATP</name>
        <dbReference type="ChEBI" id="CHEBI:30616"/>
    </ligand>
</feature>
<dbReference type="Pfam" id="PF00733">
    <property type="entry name" value="Asn_synthase"/>
    <property type="match status" value="1"/>
</dbReference>
<dbReference type="PANTHER" id="PTHR43284:SF1">
    <property type="entry name" value="ASPARAGINE SYNTHETASE"/>
    <property type="match status" value="1"/>
</dbReference>
<comment type="pathway">
    <text evidence="1">Amino-acid biosynthesis; L-asparagine biosynthesis; L-asparagine from L-aspartate (L-Gln route): step 1/1.</text>
</comment>
<dbReference type="CDD" id="cd01991">
    <property type="entry name" value="Asn_synthase_B_C"/>
    <property type="match status" value="1"/>
</dbReference>
<dbReference type="CDD" id="cd00712">
    <property type="entry name" value="AsnB"/>
    <property type="match status" value="1"/>
</dbReference>
<proteinExistence type="inferred from homology"/>
<keyword evidence="6 8" id="KW-0315">Glutamine amidotransferase</keyword>
<keyword evidence="8" id="KW-0061">Asparagine biosynthesis</keyword>
<reference evidence="12 13" key="1">
    <citation type="submission" date="2017-03" db="EMBL/GenBank/DDBJ databases">
        <authorList>
            <person name="Afonso C.L."/>
            <person name="Miller P.J."/>
            <person name="Scott M.A."/>
            <person name="Spackman E."/>
            <person name="Goraichik I."/>
            <person name="Dimitrov K.M."/>
            <person name="Suarez D.L."/>
            <person name="Swayne D.E."/>
        </authorList>
    </citation>
    <scope>NUCLEOTIDE SEQUENCE [LARGE SCALE GENOMIC DNA]</scope>
    <source>
        <strain evidence="12">Genome sequencing of Nitrospira japonica strain NJ11</strain>
    </source>
</reference>
<evidence type="ECO:0000256" key="8">
    <source>
        <dbReference type="PIRSR" id="PIRSR001589-1"/>
    </source>
</evidence>
<comment type="catalytic activity">
    <reaction evidence="7">
        <text>L-aspartate + L-glutamine + ATP + H2O = L-asparagine + L-glutamate + AMP + diphosphate + H(+)</text>
        <dbReference type="Rhea" id="RHEA:12228"/>
        <dbReference type="ChEBI" id="CHEBI:15377"/>
        <dbReference type="ChEBI" id="CHEBI:15378"/>
        <dbReference type="ChEBI" id="CHEBI:29985"/>
        <dbReference type="ChEBI" id="CHEBI:29991"/>
        <dbReference type="ChEBI" id="CHEBI:30616"/>
        <dbReference type="ChEBI" id="CHEBI:33019"/>
        <dbReference type="ChEBI" id="CHEBI:58048"/>
        <dbReference type="ChEBI" id="CHEBI:58359"/>
        <dbReference type="ChEBI" id="CHEBI:456215"/>
        <dbReference type="EC" id="6.3.5.4"/>
    </reaction>
</comment>
<evidence type="ECO:0000256" key="10">
    <source>
        <dbReference type="PIRSR" id="PIRSR001589-3"/>
    </source>
</evidence>
<dbReference type="PIRSF" id="PIRSF001589">
    <property type="entry name" value="Asn_synthetase_glu-h"/>
    <property type="match status" value="1"/>
</dbReference>
<feature type="domain" description="Glutamine amidotransferase type-2" evidence="11">
    <location>
        <begin position="2"/>
        <end position="210"/>
    </location>
</feature>
<keyword evidence="5 9" id="KW-0067">ATP-binding</keyword>
<dbReference type="Gene3D" id="3.40.50.620">
    <property type="entry name" value="HUPs"/>
    <property type="match status" value="1"/>
</dbReference>
<dbReference type="GO" id="GO:0006529">
    <property type="term" value="P:asparagine biosynthetic process"/>
    <property type="evidence" value="ECO:0007669"/>
    <property type="project" value="UniProtKB-KW"/>
</dbReference>
<evidence type="ECO:0000256" key="5">
    <source>
        <dbReference type="ARBA" id="ARBA00022840"/>
    </source>
</evidence>
<dbReference type="GO" id="GO:0005524">
    <property type="term" value="F:ATP binding"/>
    <property type="evidence" value="ECO:0007669"/>
    <property type="project" value="UniProtKB-KW"/>
</dbReference>
<comment type="similarity">
    <text evidence="2">Belongs to the asparagine synthetase family.</text>
</comment>
<dbReference type="InterPro" id="IPR051786">
    <property type="entry name" value="ASN_synthetase/amidase"/>
</dbReference>
<name>A0A1W1IAC6_9BACT</name>
<evidence type="ECO:0000313" key="12">
    <source>
        <dbReference type="EMBL" id="SLM49974.1"/>
    </source>
</evidence>
<dbReference type="InterPro" id="IPR017932">
    <property type="entry name" value="GATase_2_dom"/>
</dbReference>
<gene>
    <name evidence="12" type="ORF">NSJP_3807</name>
</gene>
<dbReference type="RefSeq" id="WP_172834434.1">
    <property type="nucleotide sequence ID" value="NZ_LT828648.1"/>
</dbReference>
<keyword evidence="13" id="KW-1185">Reference proteome</keyword>
<evidence type="ECO:0000313" key="13">
    <source>
        <dbReference type="Proteomes" id="UP000192042"/>
    </source>
</evidence>
<keyword evidence="4 9" id="KW-0547">Nucleotide-binding</keyword>
<dbReference type="EC" id="6.3.5.4" evidence="3"/>
<evidence type="ECO:0000256" key="7">
    <source>
        <dbReference type="ARBA" id="ARBA00048741"/>
    </source>
</evidence>
<accession>A0A1W1IAC6</accession>
<dbReference type="InterPro" id="IPR001962">
    <property type="entry name" value="Asn_synthase"/>
</dbReference>
<sequence length="617" mass="70898">MCGFIALFQDKPIYDVDVARAASIRMAHRGPDACGEWREKDIWLFHRRLSIIDLKTGYQPMESHDRRYVVAFNGEIYNFLELRRLLEREGAVFRTESDTEILLEGYRHWGVDVVYHLNGMFAFVIWDRMEKVVFGARDRVGIKPLSWTCRDGALIVTSTLESLGALNGFTQIDPVAVRDLMTFDYIPSPRTIFHDVYKLEPGRRFQWRVGMGKPSIDCYWKPPSAHLSARSPDEFELEALLEQAVKRQMVSDVPIGAFLSGGIDSSLIVALMARQSQKPVRSFSIAFRDAAADESSIAGLVARQFGTDHTVLPAEDLGSEMLLTVLGQLDEPFADPALVPTYALSKMTAGYVKVALSGDGGDEVFGGYPKYLWREGRHSRFPGHRAFERMLCALSWRPRGMAHLYWRMLPPRDLFRWSWVRYGDFPVFRKDLRQILSFDCYQAAEVSDYFEPWERVAKRYGPHIDTDVLMRADLETYLSENCLVKTDRASMLASLEVRVPYLDETVIDRIVPLHADQKIVGGQLKSLLIPIARRILPRQVWDRPKHGFDVPLDRFLAQQWRVALETALDWGEAHLSCLDYRYLRRLHRLNLSQGGIGRELWNPFVFLAWSMARSVHL</sequence>
<dbReference type="SUPFAM" id="SSF56235">
    <property type="entry name" value="N-terminal nucleophile aminohydrolases (Ntn hydrolases)"/>
    <property type="match status" value="1"/>
</dbReference>